<feature type="domain" description="Palmitoyltransferase DHHC" evidence="9">
    <location>
        <begin position="10"/>
        <end position="152"/>
    </location>
</feature>
<dbReference type="Proteomes" id="UP000221165">
    <property type="component" value="Unassembled WGS sequence"/>
</dbReference>
<keyword evidence="2 7" id="KW-0808">Transferase</keyword>
<evidence type="ECO:0000256" key="1">
    <source>
        <dbReference type="ARBA" id="ARBA00004141"/>
    </source>
</evidence>
<dbReference type="EMBL" id="MIGC01003586">
    <property type="protein sequence ID" value="PHJ19206.1"/>
    <property type="molecule type" value="Genomic_DNA"/>
</dbReference>
<evidence type="ECO:0000256" key="6">
    <source>
        <dbReference type="ARBA" id="ARBA00023315"/>
    </source>
</evidence>
<comment type="catalytic activity">
    <reaction evidence="7">
        <text>L-cysteinyl-[protein] + hexadecanoyl-CoA = S-hexadecanoyl-L-cysteinyl-[protein] + CoA</text>
        <dbReference type="Rhea" id="RHEA:36683"/>
        <dbReference type="Rhea" id="RHEA-COMP:10131"/>
        <dbReference type="Rhea" id="RHEA-COMP:11032"/>
        <dbReference type="ChEBI" id="CHEBI:29950"/>
        <dbReference type="ChEBI" id="CHEBI:57287"/>
        <dbReference type="ChEBI" id="CHEBI:57379"/>
        <dbReference type="ChEBI" id="CHEBI:74151"/>
        <dbReference type="EC" id="2.3.1.225"/>
    </reaction>
</comment>
<reference evidence="10 11" key="1">
    <citation type="journal article" date="2017" name="Int. J. Parasitol.">
        <title>The genome of the protozoan parasite Cystoisospora suis and a reverse vaccinology approach to identify vaccine candidates.</title>
        <authorList>
            <person name="Palmieri N."/>
            <person name="Shrestha A."/>
            <person name="Ruttkowski B."/>
            <person name="Beck T."/>
            <person name="Vogl C."/>
            <person name="Tomley F."/>
            <person name="Blake D.P."/>
            <person name="Joachim A."/>
        </authorList>
    </citation>
    <scope>NUCLEOTIDE SEQUENCE [LARGE SCALE GENOMIC DNA]</scope>
    <source>
        <strain evidence="10 11">Wien I</strain>
    </source>
</reference>
<evidence type="ECO:0000256" key="8">
    <source>
        <dbReference type="SAM" id="MobiDB-lite"/>
    </source>
</evidence>
<proteinExistence type="inferred from homology"/>
<feature type="transmembrane region" description="Helical" evidence="7">
    <location>
        <begin position="292"/>
        <end position="314"/>
    </location>
</feature>
<dbReference type="InterPro" id="IPR039859">
    <property type="entry name" value="PFA4/ZDH16/20/ERF2-like"/>
</dbReference>
<comment type="domain">
    <text evidence="7">The DHHC domain is required for palmitoyltransferase activity.</text>
</comment>
<organism evidence="10 11">
    <name type="scientific">Cystoisospora suis</name>
    <dbReference type="NCBI Taxonomy" id="483139"/>
    <lineage>
        <taxon>Eukaryota</taxon>
        <taxon>Sar</taxon>
        <taxon>Alveolata</taxon>
        <taxon>Apicomplexa</taxon>
        <taxon>Conoidasida</taxon>
        <taxon>Coccidia</taxon>
        <taxon>Eucoccidiorida</taxon>
        <taxon>Eimeriorina</taxon>
        <taxon>Sarcocystidae</taxon>
        <taxon>Cystoisospora</taxon>
    </lineage>
</organism>
<protein>
    <recommendedName>
        <fullName evidence="7">Palmitoyltransferase</fullName>
        <ecNumber evidence="7">2.3.1.225</ecNumber>
    </recommendedName>
</protein>
<keyword evidence="3 7" id="KW-0812">Transmembrane</keyword>
<feature type="region of interest" description="Disordered" evidence="8">
    <location>
        <begin position="494"/>
        <end position="520"/>
    </location>
</feature>
<dbReference type="OrthoDB" id="1924421at2759"/>
<feature type="transmembrane region" description="Helical" evidence="7">
    <location>
        <begin position="60"/>
        <end position="81"/>
    </location>
</feature>
<dbReference type="AlphaFoldDB" id="A0A2C6KSM1"/>
<dbReference type="VEuPathDB" id="ToxoDB:CSUI_006965"/>
<dbReference type="GO" id="GO:0016020">
    <property type="term" value="C:membrane"/>
    <property type="evidence" value="ECO:0007669"/>
    <property type="project" value="UniProtKB-SubCell"/>
</dbReference>
<comment type="similarity">
    <text evidence="7">Belongs to the DHHC palmitoyltransferase family.</text>
</comment>
<feature type="compositionally biased region" description="Low complexity" evidence="8">
    <location>
        <begin position="494"/>
        <end position="505"/>
    </location>
</feature>
<dbReference type="PANTHER" id="PTHR12246">
    <property type="entry name" value="PALMITOYLTRANSFERASE ZDHHC16"/>
    <property type="match status" value="1"/>
</dbReference>
<dbReference type="RefSeq" id="XP_067920908.1">
    <property type="nucleotide sequence ID" value="XM_068067115.1"/>
</dbReference>
<dbReference type="GeneID" id="94430326"/>
<gene>
    <name evidence="10" type="ORF">CSUI_006965</name>
</gene>
<evidence type="ECO:0000259" key="9">
    <source>
        <dbReference type="Pfam" id="PF01529"/>
    </source>
</evidence>
<evidence type="ECO:0000256" key="3">
    <source>
        <dbReference type="ARBA" id="ARBA00022692"/>
    </source>
</evidence>
<name>A0A2C6KSM1_9APIC</name>
<evidence type="ECO:0000256" key="4">
    <source>
        <dbReference type="ARBA" id="ARBA00022989"/>
    </source>
</evidence>
<comment type="subcellular location">
    <subcellularLocation>
        <location evidence="1">Membrane</location>
        <topology evidence="1">Multi-pass membrane protein</topology>
    </subcellularLocation>
</comment>
<keyword evidence="11" id="KW-1185">Reference proteome</keyword>
<comment type="caution">
    <text evidence="10">The sequence shown here is derived from an EMBL/GenBank/DDBJ whole genome shotgun (WGS) entry which is preliminary data.</text>
</comment>
<dbReference type="Pfam" id="PF01529">
    <property type="entry name" value="DHHC"/>
    <property type="match status" value="1"/>
</dbReference>
<evidence type="ECO:0000256" key="5">
    <source>
        <dbReference type="ARBA" id="ARBA00023136"/>
    </source>
</evidence>
<keyword evidence="5 7" id="KW-0472">Membrane</keyword>
<evidence type="ECO:0000313" key="11">
    <source>
        <dbReference type="Proteomes" id="UP000221165"/>
    </source>
</evidence>
<evidence type="ECO:0000256" key="7">
    <source>
        <dbReference type="RuleBase" id="RU079119"/>
    </source>
</evidence>
<keyword evidence="4 7" id="KW-1133">Transmembrane helix</keyword>
<dbReference type="InterPro" id="IPR001594">
    <property type="entry name" value="Palmitoyltrfase_DHHC"/>
</dbReference>
<feature type="region of interest" description="Disordered" evidence="8">
    <location>
        <begin position="393"/>
        <end position="412"/>
    </location>
</feature>
<accession>A0A2C6KSM1</accession>
<feature type="region of interest" description="Disordered" evidence="8">
    <location>
        <begin position="177"/>
        <end position="196"/>
    </location>
</feature>
<sequence>MEVVESIDMNRLCRTCWLYRSKRTKHCSICDVCIDGFDHHCMWLDNCIGIFNSRIFTVWILFHAITQLSHFFCCLLILFFLKTEEPRDFSDPAVVILPSSSSSFLFSSLIGERFLLVSLISLHVFTLYHLAALVYRQLRNIARNVTSDEVLNGSRYSTGNEKEVEMCTRTSLLKGSEKGGERKRRSFSHLPSFHREGGRRKDLWSLNQSFAGKAMIWRNCKSFWCDRRPRAILSDGSVSQALIELKDPQRHLLLLPSTSSSSFVSSLADLEKKKKKMTEKEKKTKRKKHFSVAYICMLMLSPVTSCVSFMKSFFFSSSFSSSSHLPSSSSSSLGRREKKCGKEVVIMMYRSLKRSCLSSSFCVRSLSFISSFFHSSPKLSRFFRRISRHLRSSSSFSSSPLSQDSKSTSSSSLSSTDLLLFASSSSSPSSSSSSSFFSLLKTCPCRRHRKDSLSSSSSLPFNVQRQQEQETYALNEVKKTACKQTLPKSVEVYSSSSFSSSSPSSFHEDGFRDDCIEEQE</sequence>
<dbReference type="PROSITE" id="PS50216">
    <property type="entry name" value="DHHC"/>
    <property type="match status" value="1"/>
</dbReference>
<keyword evidence="6 7" id="KW-0012">Acyltransferase</keyword>
<evidence type="ECO:0000256" key="2">
    <source>
        <dbReference type="ARBA" id="ARBA00022679"/>
    </source>
</evidence>
<evidence type="ECO:0000313" key="10">
    <source>
        <dbReference type="EMBL" id="PHJ19206.1"/>
    </source>
</evidence>
<dbReference type="GO" id="GO:0019706">
    <property type="term" value="F:protein-cysteine S-palmitoyltransferase activity"/>
    <property type="evidence" value="ECO:0007669"/>
    <property type="project" value="UniProtKB-EC"/>
</dbReference>
<dbReference type="EC" id="2.3.1.225" evidence="7"/>
<feature type="transmembrane region" description="Helical" evidence="7">
    <location>
        <begin position="116"/>
        <end position="135"/>
    </location>
</feature>